<gene>
    <name evidence="1" type="ORF">GOC85_09955</name>
</gene>
<evidence type="ECO:0000313" key="1">
    <source>
        <dbReference type="EMBL" id="NLV02909.1"/>
    </source>
</evidence>
<comment type="caution">
    <text evidence="1">The sequence shown here is derived from an EMBL/GenBank/DDBJ whole genome shotgun (WGS) entry which is preliminary data.</text>
</comment>
<reference evidence="1" key="1">
    <citation type="submission" date="2019-12" db="EMBL/GenBank/DDBJ databases">
        <title>Haloferax alexandrinus strain pws11.</title>
        <authorList>
            <person name="Verma D.K."/>
            <person name="Gopal K."/>
            <person name="Prasad E.S."/>
        </authorList>
    </citation>
    <scope>NUCLEOTIDE SEQUENCE</scope>
    <source>
        <strain evidence="1">Pws11</strain>
    </source>
</reference>
<sequence>MEDRELANRVECLVAWLVDEDPFVGDGSDDVVVDEVFDQRMGSPLVDIRYRDAGGILILCDEFCFKPYVVG</sequence>
<organism evidence="1 2">
    <name type="scientific">Haloferax volcanii</name>
    <name type="common">Halobacterium volcanii</name>
    <dbReference type="NCBI Taxonomy" id="2246"/>
    <lineage>
        <taxon>Archaea</taxon>
        <taxon>Methanobacteriati</taxon>
        <taxon>Methanobacteriota</taxon>
        <taxon>Stenosarchaea group</taxon>
        <taxon>Halobacteria</taxon>
        <taxon>Halobacteriales</taxon>
        <taxon>Haloferacaceae</taxon>
        <taxon>Haloferax</taxon>
    </lineage>
</organism>
<dbReference type="AlphaFoldDB" id="A0A847TR03"/>
<evidence type="ECO:0000313" key="2">
    <source>
        <dbReference type="Proteomes" id="UP000619835"/>
    </source>
</evidence>
<protein>
    <submittedName>
        <fullName evidence="1">Uncharacterized protein</fullName>
    </submittedName>
</protein>
<dbReference type="Proteomes" id="UP000619835">
    <property type="component" value="Unassembled WGS sequence"/>
</dbReference>
<proteinExistence type="predicted"/>
<dbReference type="EMBL" id="WOWC01000001">
    <property type="protein sequence ID" value="NLV02909.1"/>
    <property type="molecule type" value="Genomic_DNA"/>
</dbReference>
<name>A0A847TR03_HALVO</name>
<accession>A0A847TR03</accession>